<evidence type="ECO:0000313" key="10">
    <source>
        <dbReference type="Proteomes" id="UP001295740"/>
    </source>
</evidence>
<keyword evidence="6 8" id="KW-0408">Iron</keyword>
<dbReference type="PRINTS" id="PR00385">
    <property type="entry name" value="P450"/>
</dbReference>
<dbReference type="PANTHER" id="PTHR24305:SF107">
    <property type="entry name" value="P450, PUTATIVE (EUROFUNG)-RELATED"/>
    <property type="match status" value="1"/>
</dbReference>
<evidence type="ECO:0000256" key="5">
    <source>
        <dbReference type="ARBA" id="ARBA00023002"/>
    </source>
</evidence>
<keyword evidence="5" id="KW-0560">Oxidoreductase</keyword>
<reference evidence="9" key="1">
    <citation type="submission" date="2023-10" db="EMBL/GenBank/DDBJ databases">
        <authorList>
            <person name="Hackl T."/>
        </authorList>
    </citation>
    <scope>NUCLEOTIDE SEQUENCE</scope>
</reference>
<dbReference type="PRINTS" id="PR00463">
    <property type="entry name" value="EP450I"/>
</dbReference>
<dbReference type="PANTHER" id="PTHR24305">
    <property type="entry name" value="CYTOCHROME P450"/>
    <property type="match status" value="1"/>
</dbReference>
<evidence type="ECO:0000256" key="7">
    <source>
        <dbReference type="ARBA" id="ARBA00023033"/>
    </source>
</evidence>
<comment type="caution">
    <text evidence="9">The sequence shown here is derived from an EMBL/GenBank/DDBJ whole genome shotgun (WGS) entry which is preliminary data.</text>
</comment>
<dbReference type="GO" id="GO:0004497">
    <property type="term" value="F:monooxygenase activity"/>
    <property type="evidence" value="ECO:0007669"/>
    <property type="project" value="UniProtKB-KW"/>
</dbReference>
<dbReference type="Gene3D" id="1.10.630.10">
    <property type="entry name" value="Cytochrome P450"/>
    <property type="match status" value="1"/>
</dbReference>
<name>A0AAI8YCU4_9PEZI</name>
<sequence>MLRAIVAIAALLLATVAYYIDDLIKKRKQLDGLPQPPMLNKLVGHLNIAGELNKVFPHRVHAQVWGDYMRTKWNLPEIFYLDLRPFGPLTMYVADPVAASKYVTTTTSLPKAPAAKDFLDKFLGKNNMVSLEGAQWKNLRSIFNPGFSLTNIMTLSDVIVDASLTFCDIIRSKVASGELFELEDLCTGLTIEIIGKVVLDADLQAQTQTHPITTLFRERSRMMPPSDAVFPWQAVDLLRPYKLWRNGGKLDRAISKELDLKIERRAKELMETERRAKPAAKKRSVVDLAMNAYEKEISAARNIDFRLREPKGMPDSLRMDISDSVKTFIFAGHDTTSSTLCWANYFLHKHPEVYAKVRKELDTYLPGGLAETAAKIKEDPYTVNKLEYTVAVLKETLRIFPPASTVRGPVHGGYIVDSGTQEKLPMIGDDACLIWPVSHLIHRNKRFFPRPTEFIPERFIPSQTPFPDAELFTEAGKDAFRPFEKGPRNCIGQELAMLEGKIILALTAREFDFVLEYPGEEADIRYPVPESTAEELSKSTEYGKAIRAGTQIPDRVEGHRVYPMLLGAAKPVGGCPGRVYYRNK</sequence>
<evidence type="ECO:0000256" key="3">
    <source>
        <dbReference type="ARBA" id="ARBA00022617"/>
    </source>
</evidence>
<proteinExistence type="predicted"/>
<comment type="pathway">
    <text evidence="2">Secondary metabolite biosynthesis.</text>
</comment>
<dbReference type="Proteomes" id="UP001295740">
    <property type="component" value="Unassembled WGS sequence"/>
</dbReference>
<dbReference type="InterPro" id="IPR001128">
    <property type="entry name" value="Cyt_P450"/>
</dbReference>
<dbReference type="SUPFAM" id="SSF48264">
    <property type="entry name" value="Cytochrome P450"/>
    <property type="match status" value="1"/>
</dbReference>
<dbReference type="CDD" id="cd11051">
    <property type="entry name" value="CYP59-like"/>
    <property type="match status" value="1"/>
</dbReference>
<keyword evidence="3 8" id="KW-0349">Heme</keyword>
<dbReference type="InterPro" id="IPR002401">
    <property type="entry name" value="Cyt_P450_E_grp-I"/>
</dbReference>
<comment type="cofactor">
    <cofactor evidence="1 8">
        <name>heme</name>
        <dbReference type="ChEBI" id="CHEBI:30413"/>
    </cofactor>
</comment>
<dbReference type="AlphaFoldDB" id="A0AAI8YCU4"/>
<evidence type="ECO:0000256" key="1">
    <source>
        <dbReference type="ARBA" id="ARBA00001971"/>
    </source>
</evidence>
<dbReference type="InterPro" id="IPR050121">
    <property type="entry name" value="Cytochrome_P450_monoxygenase"/>
</dbReference>
<evidence type="ECO:0000256" key="8">
    <source>
        <dbReference type="PIRSR" id="PIRSR602401-1"/>
    </source>
</evidence>
<accession>A0AAI8YCU4</accession>
<dbReference type="EMBL" id="CAUWAG010000004">
    <property type="protein sequence ID" value="CAJ2502559.1"/>
    <property type="molecule type" value="Genomic_DNA"/>
</dbReference>
<dbReference type="InterPro" id="IPR036396">
    <property type="entry name" value="Cyt_P450_sf"/>
</dbReference>
<protein>
    <submittedName>
        <fullName evidence="9">Uu.00g099530.m01.CDS01</fullName>
    </submittedName>
</protein>
<dbReference type="Pfam" id="PF00067">
    <property type="entry name" value="p450"/>
    <property type="match status" value="1"/>
</dbReference>
<feature type="binding site" description="axial binding residue" evidence="8">
    <location>
        <position position="490"/>
    </location>
    <ligand>
        <name>heme</name>
        <dbReference type="ChEBI" id="CHEBI:30413"/>
    </ligand>
    <ligandPart>
        <name>Fe</name>
        <dbReference type="ChEBI" id="CHEBI:18248"/>
    </ligandPart>
</feature>
<keyword evidence="4 8" id="KW-0479">Metal-binding</keyword>
<dbReference type="GO" id="GO:0020037">
    <property type="term" value="F:heme binding"/>
    <property type="evidence" value="ECO:0007669"/>
    <property type="project" value="InterPro"/>
</dbReference>
<keyword evidence="7" id="KW-0503">Monooxygenase</keyword>
<gene>
    <name evidence="9" type="ORF">KHLLAP_LOCUS3027</name>
</gene>
<organism evidence="9 10">
    <name type="scientific">Anthostomella pinea</name>
    <dbReference type="NCBI Taxonomy" id="933095"/>
    <lineage>
        <taxon>Eukaryota</taxon>
        <taxon>Fungi</taxon>
        <taxon>Dikarya</taxon>
        <taxon>Ascomycota</taxon>
        <taxon>Pezizomycotina</taxon>
        <taxon>Sordariomycetes</taxon>
        <taxon>Xylariomycetidae</taxon>
        <taxon>Xylariales</taxon>
        <taxon>Xylariaceae</taxon>
        <taxon>Anthostomella</taxon>
    </lineage>
</organism>
<evidence type="ECO:0000256" key="6">
    <source>
        <dbReference type="ARBA" id="ARBA00023004"/>
    </source>
</evidence>
<evidence type="ECO:0000256" key="4">
    <source>
        <dbReference type="ARBA" id="ARBA00022723"/>
    </source>
</evidence>
<keyword evidence="10" id="KW-1185">Reference proteome</keyword>
<dbReference type="GO" id="GO:0016705">
    <property type="term" value="F:oxidoreductase activity, acting on paired donors, with incorporation or reduction of molecular oxygen"/>
    <property type="evidence" value="ECO:0007669"/>
    <property type="project" value="InterPro"/>
</dbReference>
<evidence type="ECO:0000256" key="2">
    <source>
        <dbReference type="ARBA" id="ARBA00005179"/>
    </source>
</evidence>
<evidence type="ECO:0000313" key="9">
    <source>
        <dbReference type="EMBL" id="CAJ2502559.1"/>
    </source>
</evidence>
<dbReference type="GO" id="GO:0005506">
    <property type="term" value="F:iron ion binding"/>
    <property type="evidence" value="ECO:0007669"/>
    <property type="project" value="InterPro"/>
</dbReference>